<dbReference type="Gene3D" id="3.60.10.10">
    <property type="entry name" value="Endonuclease/exonuclease/phosphatase"/>
    <property type="match status" value="1"/>
</dbReference>
<keyword evidence="2" id="KW-0540">Nuclease</keyword>
<evidence type="ECO:0000313" key="2">
    <source>
        <dbReference type="EMBL" id="SEL38153.1"/>
    </source>
</evidence>
<dbReference type="AlphaFoldDB" id="A0A1H7PQU5"/>
<dbReference type="InterPro" id="IPR036691">
    <property type="entry name" value="Endo/exonu/phosph_ase_sf"/>
</dbReference>
<accession>A0A1H7PQU5</accession>
<name>A0A1H7PQU5_RUMAL</name>
<dbReference type="EMBL" id="FOAT01000024">
    <property type="protein sequence ID" value="SEL38153.1"/>
    <property type="molecule type" value="Genomic_DNA"/>
</dbReference>
<gene>
    <name evidence="2" type="ORF">SAMN05216469_1246</name>
</gene>
<dbReference type="OrthoDB" id="1823084at2"/>
<feature type="region of interest" description="Disordered" evidence="1">
    <location>
        <begin position="246"/>
        <end position="269"/>
    </location>
</feature>
<protein>
    <submittedName>
        <fullName evidence="2">Endonuclease/Exonuclease/phosphatase family protein</fullName>
    </submittedName>
</protein>
<proteinExistence type="predicted"/>
<keyword evidence="2" id="KW-0378">Hydrolase</keyword>
<evidence type="ECO:0000256" key="1">
    <source>
        <dbReference type="SAM" id="MobiDB-lite"/>
    </source>
</evidence>
<dbReference type="Proteomes" id="UP000186015">
    <property type="component" value="Unassembled WGS sequence"/>
</dbReference>
<dbReference type="GO" id="GO:0004527">
    <property type="term" value="F:exonuclease activity"/>
    <property type="evidence" value="ECO:0007669"/>
    <property type="project" value="UniProtKB-KW"/>
</dbReference>
<feature type="compositionally biased region" description="Basic and acidic residues" evidence="1">
    <location>
        <begin position="246"/>
        <end position="256"/>
    </location>
</feature>
<keyword evidence="2" id="KW-0255">Endonuclease</keyword>
<dbReference type="SUPFAM" id="SSF56219">
    <property type="entry name" value="DNase I-like"/>
    <property type="match status" value="1"/>
</dbReference>
<sequence>MITSWNVNQFFGAENWTKLTDDEKLGYWKNKDYMQKAFDFILSKLAKPDDLVILNEVPNTKQKNYDVFKKQFTAFYKKNKLTVIEPLNCPASYGKTVAICQNGSYERCYDEIIDLEFGSYRNRILAVRGSACPQEIVFGVHIPIYESSKQPNSVALWNSLILTHRKISEKGNRIIYIGDINTYQLGTVNKNKLIEFMSEGLVDFWLEKGHSHNRATFNADTRIDYALVTDKDYSALAKKYDMEIDDSTREGDKPLSDHSAIILKEKTKT</sequence>
<reference evidence="2 3" key="1">
    <citation type="submission" date="2016-10" db="EMBL/GenBank/DDBJ databases">
        <authorList>
            <person name="de Groot N.N."/>
        </authorList>
    </citation>
    <scope>NUCLEOTIDE SEQUENCE [LARGE SCALE GENOMIC DNA]</scope>
    <source>
        <strain evidence="2 3">KH2T6</strain>
    </source>
</reference>
<dbReference type="GO" id="GO:0004519">
    <property type="term" value="F:endonuclease activity"/>
    <property type="evidence" value="ECO:0007669"/>
    <property type="project" value="UniProtKB-KW"/>
</dbReference>
<evidence type="ECO:0000313" key="3">
    <source>
        <dbReference type="Proteomes" id="UP000186015"/>
    </source>
</evidence>
<dbReference type="RefSeq" id="WP_074835965.1">
    <property type="nucleotide sequence ID" value="NZ_FOAT01000024.1"/>
</dbReference>
<keyword evidence="2" id="KW-0269">Exonuclease</keyword>
<organism evidence="2 3">
    <name type="scientific">Ruminococcus albus</name>
    <dbReference type="NCBI Taxonomy" id="1264"/>
    <lineage>
        <taxon>Bacteria</taxon>
        <taxon>Bacillati</taxon>
        <taxon>Bacillota</taxon>
        <taxon>Clostridia</taxon>
        <taxon>Eubacteriales</taxon>
        <taxon>Oscillospiraceae</taxon>
        <taxon>Ruminococcus</taxon>
    </lineage>
</organism>